<gene>
    <name evidence="2" type="primary">K02A2.6</name>
    <name evidence="2" type="ORF">Tcan_00630</name>
</gene>
<evidence type="ECO:0000313" key="2">
    <source>
        <dbReference type="EMBL" id="KHN80408.1"/>
    </source>
</evidence>
<proteinExistence type="predicted"/>
<dbReference type="OrthoDB" id="5818961at2759"/>
<dbReference type="AlphaFoldDB" id="A0A0B2VFR5"/>
<dbReference type="InterPro" id="IPR012337">
    <property type="entry name" value="RNaseH-like_sf"/>
</dbReference>
<dbReference type="STRING" id="6265.A0A0B2VFR5"/>
<dbReference type="GO" id="GO:0015074">
    <property type="term" value="P:DNA integration"/>
    <property type="evidence" value="ECO:0007669"/>
    <property type="project" value="InterPro"/>
</dbReference>
<evidence type="ECO:0000259" key="1">
    <source>
        <dbReference type="PROSITE" id="PS50994"/>
    </source>
</evidence>
<dbReference type="EMBL" id="JPKZ01001747">
    <property type="protein sequence ID" value="KHN80408.1"/>
    <property type="molecule type" value="Genomic_DNA"/>
</dbReference>
<dbReference type="Gene3D" id="3.30.420.10">
    <property type="entry name" value="Ribonuclease H-like superfamily/Ribonuclease H"/>
    <property type="match status" value="1"/>
</dbReference>
<dbReference type="Proteomes" id="UP000031036">
    <property type="component" value="Unassembled WGS sequence"/>
</dbReference>
<dbReference type="InterPro" id="IPR050951">
    <property type="entry name" value="Retrovirus_Pol_polyprotein"/>
</dbReference>
<comment type="caution">
    <text evidence="2">The sequence shown here is derived from an EMBL/GenBank/DDBJ whole genome shotgun (WGS) entry which is preliminary data.</text>
</comment>
<evidence type="ECO:0000313" key="3">
    <source>
        <dbReference type="Proteomes" id="UP000031036"/>
    </source>
</evidence>
<feature type="domain" description="Integrase catalytic" evidence="1">
    <location>
        <begin position="25"/>
        <end position="178"/>
    </location>
</feature>
<protein>
    <submittedName>
        <fullName evidence="2">Uncharacterized protein K02A2.6</fullName>
    </submittedName>
</protein>
<reference evidence="2 3" key="1">
    <citation type="submission" date="2014-11" db="EMBL/GenBank/DDBJ databases">
        <title>Genetic blueprint of the zoonotic pathogen Toxocara canis.</title>
        <authorList>
            <person name="Zhu X.-Q."/>
            <person name="Korhonen P.K."/>
            <person name="Cai H."/>
            <person name="Young N.D."/>
            <person name="Nejsum P."/>
            <person name="von Samson-Himmelstjerna G."/>
            <person name="Boag P.R."/>
            <person name="Tan P."/>
            <person name="Li Q."/>
            <person name="Min J."/>
            <person name="Yang Y."/>
            <person name="Wang X."/>
            <person name="Fang X."/>
            <person name="Hall R.S."/>
            <person name="Hofmann A."/>
            <person name="Sternberg P.W."/>
            <person name="Jex A.R."/>
            <person name="Gasser R.B."/>
        </authorList>
    </citation>
    <scope>NUCLEOTIDE SEQUENCE [LARGE SCALE GENOMIC DNA]</scope>
    <source>
        <strain evidence="2">PN_DK_2014</strain>
    </source>
</reference>
<dbReference type="InterPro" id="IPR036397">
    <property type="entry name" value="RNaseH_sf"/>
</dbReference>
<organism evidence="2 3">
    <name type="scientific">Toxocara canis</name>
    <name type="common">Canine roundworm</name>
    <dbReference type="NCBI Taxonomy" id="6265"/>
    <lineage>
        <taxon>Eukaryota</taxon>
        <taxon>Metazoa</taxon>
        <taxon>Ecdysozoa</taxon>
        <taxon>Nematoda</taxon>
        <taxon>Chromadorea</taxon>
        <taxon>Rhabditida</taxon>
        <taxon>Spirurina</taxon>
        <taxon>Ascaridomorpha</taxon>
        <taxon>Ascaridoidea</taxon>
        <taxon>Toxocaridae</taxon>
        <taxon>Toxocara</taxon>
    </lineage>
</organism>
<dbReference type="PANTHER" id="PTHR37984">
    <property type="entry name" value="PROTEIN CBG26694"/>
    <property type="match status" value="1"/>
</dbReference>
<accession>A0A0B2VFR5</accession>
<name>A0A0B2VFR5_TOXCA</name>
<dbReference type="PROSITE" id="PS50994">
    <property type="entry name" value="INTEGRASE"/>
    <property type="match status" value="1"/>
</dbReference>
<dbReference type="Pfam" id="PF00665">
    <property type="entry name" value="rve"/>
    <property type="match status" value="1"/>
</dbReference>
<dbReference type="GO" id="GO:0003676">
    <property type="term" value="F:nucleic acid binding"/>
    <property type="evidence" value="ECO:0007669"/>
    <property type="project" value="InterPro"/>
</dbReference>
<sequence>TVRNCSKYAAVAKSPVKATLASWPSPDKPCARVHSDYAGPYEGTNFLVIEDAYSKWPEIFRTDRTTANAMISLLRQVCAKYEMPETIVSDNGTQFVPAEFENFCAENGIKHVFSPPCRRQSNDQAEQFVDTFTCGLHKLKGEGTLDQILQTFLLSYRLTSIPTLDGSKSPAELFIGRKPPTTL</sequence>
<feature type="non-terminal residue" evidence="2">
    <location>
        <position position="183"/>
    </location>
</feature>
<dbReference type="SUPFAM" id="SSF53098">
    <property type="entry name" value="Ribonuclease H-like"/>
    <property type="match status" value="1"/>
</dbReference>
<dbReference type="InterPro" id="IPR001584">
    <property type="entry name" value="Integrase_cat-core"/>
</dbReference>
<dbReference type="PANTHER" id="PTHR37984:SF5">
    <property type="entry name" value="PROTEIN NYNRIN-LIKE"/>
    <property type="match status" value="1"/>
</dbReference>
<keyword evidence="3" id="KW-1185">Reference proteome</keyword>
<feature type="non-terminal residue" evidence="2">
    <location>
        <position position="1"/>
    </location>
</feature>
<dbReference type="OMA" id="YEMPETI"/>